<evidence type="ECO:0000259" key="3">
    <source>
        <dbReference type="PROSITE" id="PS50102"/>
    </source>
</evidence>
<dbReference type="InterPro" id="IPR000504">
    <property type="entry name" value="RRM_dom"/>
</dbReference>
<evidence type="ECO:0000313" key="6">
    <source>
        <dbReference type="Proteomes" id="UP001210925"/>
    </source>
</evidence>
<protein>
    <submittedName>
        <fullName evidence="5">Uncharacterized protein</fullName>
    </submittedName>
</protein>
<dbReference type="SMART" id="SM00360">
    <property type="entry name" value="RRM"/>
    <property type="match status" value="1"/>
</dbReference>
<dbReference type="PROSITE" id="PS51025">
    <property type="entry name" value="PWI"/>
    <property type="match status" value="1"/>
</dbReference>
<dbReference type="AlphaFoldDB" id="A0AAD5UF25"/>
<dbReference type="SMART" id="SM00311">
    <property type="entry name" value="PWI"/>
    <property type="match status" value="1"/>
</dbReference>
<feature type="compositionally biased region" description="Basic and acidic residues" evidence="2">
    <location>
        <begin position="286"/>
        <end position="322"/>
    </location>
</feature>
<dbReference type="Gene3D" id="3.30.70.330">
    <property type="match status" value="1"/>
</dbReference>
<dbReference type="PANTHER" id="PTHR18806:SF4">
    <property type="entry name" value="RNA-BINDING PROTEIN 25"/>
    <property type="match status" value="1"/>
</dbReference>
<dbReference type="InterPro" id="IPR002483">
    <property type="entry name" value="PWI_dom"/>
</dbReference>
<sequence length="443" mass="52956">MALVPHSNPTPLYNFQAPKSNTISYTNYSQNDIKTMVFISRIPDEMDDDDLMEILALCGTVKLWKRIKNADGTRTQFGFCTFADPMGVIRAMRTLVHEDYPFIVTCDNIAKEFLRTHPEFNSKKPDKAVLDKMKDLFEPIRNPEALKYMRQIGGDAPKLPPEPPAESLEVKHQEENEEEDNIQDLKRQEKREQERIFAFQEREKKFELNQVARIKRFQSDLEADQDYEVKRQKTRETLLEKWRNYDDDLEREKGEEEYYRDPQREIDYDNRDRSAEEEERAFAMAQERESAQRAEEERKRQEAEQAERRRHNRNQELHEQEQAKKFKITRIMTKEERVSAIQNLVSRIPVDREGIWQYPVKWQYLDNIIEKKLEGFLTKKINEYLGDTEKVLIRFIMKKIVGHAHVQEIYDELEKLLVEETEVFVLKLWRMVIYETEARHAGL</sequence>
<gene>
    <name evidence="5" type="ORF">HK103_005573</name>
</gene>
<evidence type="ECO:0000256" key="2">
    <source>
        <dbReference type="SAM" id="MobiDB-lite"/>
    </source>
</evidence>
<reference evidence="5" key="1">
    <citation type="submission" date="2020-05" db="EMBL/GenBank/DDBJ databases">
        <title>Phylogenomic resolution of chytrid fungi.</title>
        <authorList>
            <person name="Stajich J.E."/>
            <person name="Amses K."/>
            <person name="Simmons R."/>
            <person name="Seto K."/>
            <person name="Myers J."/>
            <person name="Bonds A."/>
            <person name="Quandt C.A."/>
            <person name="Barry K."/>
            <person name="Liu P."/>
            <person name="Grigoriev I."/>
            <person name="Longcore J.E."/>
            <person name="James T.Y."/>
        </authorList>
    </citation>
    <scope>NUCLEOTIDE SEQUENCE</scope>
    <source>
        <strain evidence="5">PLAUS21</strain>
    </source>
</reference>
<dbReference type="Pfam" id="PF00076">
    <property type="entry name" value="RRM_1"/>
    <property type="match status" value="1"/>
</dbReference>
<organism evidence="5 6">
    <name type="scientific">Boothiomyces macroporosus</name>
    <dbReference type="NCBI Taxonomy" id="261099"/>
    <lineage>
        <taxon>Eukaryota</taxon>
        <taxon>Fungi</taxon>
        <taxon>Fungi incertae sedis</taxon>
        <taxon>Chytridiomycota</taxon>
        <taxon>Chytridiomycota incertae sedis</taxon>
        <taxon>Chytridiomycetes</taxon>
        <taxon>Rhizophydiales</taxon>
        <taxon>Terramycetaceae</taxon>
        <taxon>Boothiomyces</taxon>
    </lineage>
</organism>
<dbReference type="Gene3D" id="1.20.1390.10">
    <property type="entry name" value="PWI domain"/>
    <property type="match status" value="1"/>
</dbReference>
<keyword evidence="6" id="KW-1185">Reference proteome</keyword>
<dbReference type="PANTHER" id="PTHR18806">
    <property type="entry name" value="RBM25 PROTEIN"/>
    <property type="match status" value="1"/>
</dbReference>
<comment type="caution">
    <text evidence="5">The sequence shown here is derived from an EMBL/GenBank/DDBJ whole genome shotgun (WGS) entry which is preliminary data.</text>
</comment>
<feature type="region of interest" description="Disordered" evidence="2">
    <location>
        <begin position="251"/>
        <end position="322"/>
    </location>
</feature>
<keyword evidence="1" id="KW-0694">RNA-binding</keyword>
<evidence type="ECO:0000256" key="1">
    <source>
        <dbReference type="PROSITE-ProRule" id="PRU00176"/>
    </source>
</evidence>
<dbReference type="EMBL" id="JADGKB010000052">
    <property type="protein sequence ID" value="KAJ3256318.1"/>
    <property type="molecule type" value="Genomic_DNA"/>
</dbReference>
<feature type="domain" description="PWI" evidence="4">
    <location>
        <begin position="353"/>
        <end position="443"/>
    </location>
</feature>
<dbReference type="InterPro" id="IPR052768">
    <property type="entry name" value="RBM25"/>
</dbReference>
<dbReference type="PROSITE" id="PS50102">
    <property type="entry name" value="RRM"/>
    <property type="match status" value="1"/>
</dbReference>
<feature type="compositionally biased region" description="Basic and acidic residues" evidence="2">
    <location>
        <begin position="251"/>
        <end position="274"/>
    </location>
</feature>
<evidence type="ECO:0000313" key="5">
    <source>
        <dbReference type="EMBL" id="KAJ3256318.1"/>
    </source>
</evidence>
<feature type="region of interest" description="Disordered" evidence="2">
    <location>
        <begin position="153"/>
        <end position="189"/>
    </location>
</feature>
<evidence type="ECO:0000259" key="4">
    <source>
        <dbReference type="PROSITE" id="PS51025"/>
    </source>
</evidence>
<dbReference type="InterPro" id="IPR012677">
    <property type="entry name" value="Nucleotide-bd_a/b_plait_sf"/>
</dbReference>
<dbReference type="GO" id="GO:0003729">
    <property type="term" value="F:mRNA binding"/>
    <property type="evidence" value="ECO:0007669"/>
    <property type="project" value="TreeGrafter"/>
</dbReference>
<accession>A0AAD5UF25</accession>
<name>A0AAD5UF25_9FUNG</name>
<proteinExistence type="predicted"/>
<dbReference type="Pfam" id="PF01480">
    <property type="entry name" value="PWI"/>
    <property type="match status" value="1"/>
</dbReference>
<dbReference type="SUPFAM" id="SSF54928">
    <property type="entry name" value="RNA-binding domain, RBD"/>
    <property type="match status" value="1"/>
</dbReference>
<feature type="domain" description="RRM" evidence="3">
    <location>
        <begin position="35"/>
        <end position="95"/>
    </location>
</feature>
<dbReference type="Proteomes" id="UP001210925">
    <property type="component" value="Unassembled WGS sequence"/>
</dbReference>
<dbReference type="InterPro" id="IPR035979">
    <property type="entry name" value="RBD_domain_sf"/>
</dbReference>
<dbReference type="GO" id="GO:0005681">
    <property type="term" value="C:spliceosomal complex"/>
    <property type="evidence" value="ECO:0007669"/>
    <property type="project" value="TreeGrafter"/>
</dbReference>